<accession>A0ABP7ME07</accession>
<comment type="caution">
    <text evidence="2">The sequence shown here is derived from an EMBL/GenBank/DDBJ whole genome shotgun (WGS) entry which is preliminary data.</text>
</comment>
<dbReference type="Proteomes" id="UP001501000">
    <property type="component" value="Unassembled WGS sequence"/>
</dbReference>
<keyword evidence="3" id="KW-1185">Reference proteome</keyword>
<organism evidence="2 3">
    <name type="scientific">Streptomyces gulbargensis</name>
    <dbReference type="NCBI Taxonomy" id="364901"/>
    <lineage>
        <taxon>Bacteria</taxon>
        <taxon>Bacillati</taxon>
        <taxon>Actinomycetota</taxon>
        <taxon>Actinomycetes</taxon>
        <taxon>Kitasatosporales</taxon>
        <taxon>Streptomycetaceae</taxon>
        <taxon>Streptomyces</taxon>
    </lineage>
</organism>
<sequence length="60" mass="6631">MSASTDTTLPAPTAPVLRQPAYGIPSPALLARADRGCTRFLAQHPENQNHRDHTLEEPRR</sequence>
<proteinExistence type="predicted"/>
<feature type="region of interest" description="Disordered" evidence="1">
    <location>
        <begin position="1"/>
        <end position="21"/>
    </location>
</feature>
<feature type="region of interest" description="Disordered" evidence="1">
    <location>
        <begin position="41"/>
        <end position="60"/>
    </location>
</feature>
<feature type="compositionally biased region" description="Polar residues" evidence="1">
    <location>
        <begin position="1"/>
        <end position="10"/>
    </location>
</feature>
<evidence type="ECO:0000313" key="3">
    <source>
        <dbReference type="Proteomes" id="UP001501000"/>
    </source>
</evidence>
<protein>
    <submittedName>
        <fullName evidence="2">Uncharacterized protein</fullName>
    </submittedName>
</protein>
<evidence type="ECO:0000256" key="1">
    <source>
        <dbReference type="SAM" id="MobiDB-lite"/>
    </source>
</evidence>
<gene>
    <name evidence="2" type="ORF">GCM10022244_29780</name>
</gene>
<evidence type="ECO:0000313" key="2">
    <source>
        <dbReference type="EMBL" id="GAA3918603.1"/>
    </source>
</evidence>
<dbReference type="EMBL" id="BAABAJ010000008">
    <property type="protein sequence ID" value="GAA3918603.1"/>
    <property type="molecule type" value="Genomic_DNA"/>
</dbReference>
<reference evidence="3" key="1">
    <citation type="journal article" date="2019" name="Int. J. Syst. Evol. Microbiol.">
        <title>The Global Catalogue of Microorganisms (GCM) 10K type strain sequencing project: providing services to taxonomists for standard genome sequencing and annotation.</title>
        <authorList>
            <consortium name="The Broad Institute Genomics Platform"/>
            <consortium name="The Broad Institute Genome Sequencing Center for Infectious Disease"/>
            <person name="Wu L."/>
            <person name="Ma J."/>
        </authorList>
    </citation>
    <scope>NUCLEOTIDE SEQUENCE [LARGE SCALE GENOMIC DNA]</scope>
    <source>
        <strain evidence="3">JCM 16956</strain>
    </source>
</reference>
<feature type="compositionally biased region" description="Basic and acidic residues" evidence="1">
    <location>
        <begin position="47"/>
        <end position="60"/>
    </location>
</feature>
<name>A0ABP7ME07_9ACTN</name>